<protein>
    <recommendedName>
        <fullName evidence="3">Protein kinase domain-containing protein</fullName>
    </recommendedName>
</protein>
<organism evidence="1 2">
    <name type="scientific">Pleurotus ostreatus (strain PC15)</name>
    <name type="common">Oyster mushroom</name>
    <dbReference type="NCBI Taxonomy" id="1137138"/>
    <lineage>
        <taxon>Eukaryota</taxon>
        <taxon>Fungi</taxon>
        <taxon>Dikarya</taxon>
        <taxon>Basidiomycota</taxon>
        <taxon>Agaricomycotina</taxon>
        <taxon>Agaricomycetes</taxon>
        <taxon>Agaricomycetidae</taxon>
        <taxon>Agaricales</taxon>
        <taxon>Pleurotineae</taxon>
        <taxon>Pleurotaceae</taxon>
        <taxon>Pleurotus</taxon>
    </lineage>
</organism>
<proteinExistence type="predicted"/>
<dbReference type="VEuPathDB" id="FungiDB:PLEOSDRAFT_1100691"/>
<dbReference type="EMBL" id="KL198005">
    <property type="protein sequence ID" value="KDQ32183.1"/>
    <property type="molecule type" value="Genomic_DNA"/>
</dbReference>
<dbReference type="InParanoid" id="A0A067NVT5"/>
<evidence type="ECO:0000313" key="2">
    <source>
        <dbReference type="Proteomes" id="UP000027073"/>
    </source>
</evidence>
<dbReference type="Proteomes" id="UP000027073">
    <property type="component" value="Unassembled WGS sequence"/>
</dbReference>
<evidence type="ECO:0008006" key="3">
    <source>
        <dbReference type="Google" id="ProtNLM"/>
    </source>
</evidence>
<sequence>MATRRTSVQNLRQIRADWRQVVEDCTAYSTTERLAKIREADKYSEDQVFMLSYCAQVTVVDSIRRKIKPLSTSAKHKEYLVHTQQAKHPEAIYNGHPADLTGPSIAIYHPIFAKFQQALSQTPLPGDIPHEDLDSASLFISLITQYYTTEPERQYAISSVVEALLGPSFVFRETLAETAYLSVATAPELEKLRNRSCMPSFLLEISGPYLTVSGAIYVITERLTDFISLVPLLSSQAPLGHASAHDKLTYQIAHFFQCLRECSDQLAAEYLKMDPMDIVDERILLPAPHFSSFSNAHHEYKLTYLQRLSPSRSERTVFLAKAERAGQPTIDCIVKFASAYCADVHNIVREAGAAPRLLYYEFVPSVGKFCVVTEFVHEQEGARLTSAGIQTLQNAVGALHARSHVFGDLRDANILVDGQGNPNLIDFDWSGIEGNVFYLMNINERIGWVRGGVQAGGRITRNHDIAMLRKFLDAQNQPSISSNGATRLAAE</sequence>
<evidence type="ECO:0000313" key="1">
    <source>
        <dbReference type="EMBL" id="KDQ32183.1"/>
    </source>
</evidence>
<accession>A0A067NVT5</accession>
<name>A0A067NVT5_PLEO1</name>
<dbReference type="HOGENOM" id="CLU_013871_2_2_1"/>
<dbReference type="AlphaFoldDB" id="A0A067NVT5"/>
<gene>
    <name evidence="1" type="ORF">PLEOSDRAFT_1100691</name>
</gene>
<reference evidence="2" key="1">
    <citation type="journal article" date="2014" name="Proc. Natl. Acad. Sci. U.S.A.">
        <title>Extensive sampling of basidiomycete genomes demonstrates inadequacy of the white-rot/brown-rot paradigm for wood decay fungi.</title>
        <authorList>
            <person name="Riley R."/>
            <person name="Salamov A.A."/>
            <person name="Brown D.W."/>
            <person name="Nagy L.G."/>
            <person name="Floudas D."/>
            <person name="Held B.W."/>
            <person name="Levasseur A."/>
            <person name="Lombard V."/>
            <person name="Morin E."/>
            <person name="Otillar R."/>
            <person name="Lindquist E.A."/>
            <person name="Sun H."/>
            <person name="LaButti K.M."/>
            <person name="Schmutz J."/>
            <person name="Jabbour D."/>
            <person name="Luo H."/>
            <person name="Baker S.E."/>
            <person name="Pisabarro A.G."/>
            <person name="Walton J.D."/>
            <person name="Blanchette R.A."/>
            <person name="Henrissat B."/>
            <person name="Martin F."/>
            <person name="Cullen D."/>
            <person name="Hibbett D.S."/>
            <person name="Grigoriev I.V."/>
        </authorList>
    </citation>
    <scope>NUCLEOTIDE SEQUENCE [LARGE SCALE GENOMIC DNA]</scope>
    <source>
        <strain evidence="2">PC15</strain>
    </source>
</reference>
<dbReference type="SUPFAM" id="SSF56112">
    <property type="entry name" value="Protein kinase-like (PK-like)"/>
    <property type="match status" value="1"/>
</dbReference>
<dbReference type="InterPro" id="IPR011009">
    <property type="entry name" value="Kinase-like_dom_sf"/>
</dbReference>
<dbReference type="OrthoDB" id="4062651at2759"/>